<dbReference type="InterPro" id="IPR051675">
    <property type="entry name" value="Endo/Exo/Phosphatase_dom_1"/>
</dbReference>
<dbReference type="SMART" id="SM00278">
    <property type="entry name" value="HhH1"/>
    <property type="match status" value="2"/>
</dbReference>
<organism evidence="3 4">
    <name type="scientific">Salinisphaera aquimarina</name>
    <dbReference type="NCBI Taxonomy" id="2094031"/>
    <lineage>
        <taxon>Bacteria</taxon>
        <taxon>Pseudomonadati</taxon>
        <taxon>Pseudomonadota</taxon>
        <taxon>Gammaproteobacteria</taxon>
        <taxon>Salinisphaerales</taxon>
        <taxon>Salinisphaeraceae</taxon>
        <taxon>Salinisphaera</taxon>
    </lineage>
</organism>
<accession>A0ABV7EML9</accession>
<dbReference type="NCBIfam" id="TIGR00426">
    <property type="entry name" value="competence protein ComEA helix-hairpin-helix repeat region"/>
    <property type="match status" value="1"/>
</dbReference>
<dbReference type="InterPro" id="IPR003583">
    <property type="entry name" value="Hlx-hairpin-Hlx_DNA-bd_motif"/>
</dbReference>
<gene>
    <name evidence="3" type="ORF">ACFOSU_08715</name>
</gene>
<reference evidence="4" key="1">
    <citation type="journal article" date="2019" name="Int. J. Syst. Evol. Microbiol.">
        <title>The Global Catalogue of Microorganisms (GCM) 10K type strain sequencing project: providing services to taxonomists for standard genome sequencing and annotation.</title>
        <authorList>
            <consortium name="The Broad Institute Genomics Platform"/>
            <consortium name="The Broad Institute Genome Sequencing Center for Infectious Disease"/>
            <person name="Wu L."/>
            <person name="Ma J."/>
        </authorList>
    </citation>
    <scope>NUCLEOTIDE SEQUENCE [LARGE SCALE GENOMIC DNA]</scope>
    <source>
        <strain evidence="4">KCTC 52640</strain>
    </source>
</reference>
<feature type="chain" id="PRO_5045573078" evidence="1">
    <location>
        <begin position="22"/>
        <end position="88"/>
    </location>
</feature>
<dbReference type="InterPro" id="IPR004509">
    <property type="entry name" value="Competence_ComEA_HhH"/>
</dbReference>
<name>A0ABV7EML9_9GAMM</name>
<dbReference type="PANTHER" id="PTHR21180:SF32">
    <property type="entry name" value="ENDONUCLEASE_EXONUCLEASE_PHOSPHATASE FAMILY DOMAIN-CONTAINING PROTEIN 1"/>
    <property type="match status" value="1"/>
</dbReference>
<dbReference type="SUPFAM" id="SSF47781">
    <property type="entry name" value="RuvA domain 2-like"/>
    <property type="match status" value="1"/>
</dbReference>
<dbReference type="PANTHER" id="PTHR21180">
    <property type="entry name" value="ENDONUCLEASE/EXONUCLEASE/PHOSPHATASE FAMILY DOMAIN-CONTAINING PROTEIN 1"/>
    <property type="match status" value="1"/>
</dbReference>
<feature type="signal peptide" evidence="1">
    <location>
        <begin position="1"/>
        <end position="21"/>
    </location>
</feature>
<sequence>MKSLLFALAFALSLVSTAALAAVNLNTASAGELTQLDGVGPAKASAIIDYREENGPFKSVDGLTQVSGVGDKTVAGLRDEATIGDTAE</sequence>
<dbReference type="Proteomes" id="UP001595462">
    <property type="component" value="Unassembled WGS sequence"/>
</dbReference>
<dbReference type="Gene3D" id="1.10.150.280">
    <property type="entry name" value="AF1531-like domain"/>
    <property type="match status" value="1"/>
</dbReference>
<evidence type="ECO:0000256" key="1">
    <source>
        <dbReference type="SAM" id="SignalP"/>
    </source>
</evidence>
<evidence type="ECO:0000259" key="2">
    <source>
        <dbReference type="SMART" id="SM00278"/>
    </source>
</evidence>
<dbReference type="GO" id="GO:0003677">
    <property type="term" value="F:DNA binding"/>
    <property type="evidence" value="ECO:0007669"/>
    <property type="project" value="UniProtKB-KW"/>
</dbReference>
<dbReference type="InterPro" id="IPR010994">
    <property type="entry name" value="RuvA_2-like"/>
</dbReference>
<keyword evidence="4" id="KW-1185">Reference proteome</keyword>
<dbReference type="Pfam" id="PF12836">
    <property type="entry name" value="HHH_3"/>
    <property type="match status" value="1"/>
</dbReference>
<keyword evidence="1" id="KW-0732">Signal</keyword>
<evidence type="ECO:0000313" key="3">
    <source>
        <dbReference type="EMBL" id="MFC3103972.1"/>
    </source>
</evidence>
<evidence type="ECO:0000313" key="4">
    <source>
        <dbReference type="Proteomes" id="UP001595462"/>
    </source>
</evidence>
<dbReference type="EMBL" id="JBHRSS010000003">
    <property type="protein sequence ID" value="MFC3103972.1"/>
    <property type="molecule type" value="Genomic_DNA"/>
</dbReference>
<feature type="domain" description="Helix-hairpin-helix DNA-binding motif class 1" evidence="2">
    <location>
        <begin position="31"/>
        <end position="50"/>
    </location>
</feature>
<proteinExistence type="predicted"/>
<keyword evidence="3" id="KW-0238">DNA-binding</keyword>
<dbReference type="RefSeq" id="WP_380688509.1">
    <property type="nucleotide sequence ID" value="NZ_JBHRSS010000003.1"/>
</dbReference>
<comment type="caution">
    <text evidence="3">The sequence shown here is derived from an EMBL/GenBank/DDBJ whole genome shotgun (WGS) entry which is preliminary data.</text>
</comment>
<feature type="domain" description="Helix-hairpin-helix DNA-binding motif class 1" evidence="2">
    <location>
        <begin position="61"/>
        <end position="80"/>
    </location>
</feature>
<protein>
    <submittedName>
        <fullName evidence="3">ComEA family DNA-binding protein</fullName>
    </submittedName>
</protein>